<dbReference type="GeneID" id="94374382"/>
<dbReference type="Proteomes" id="UP000824334">
    <property type="component" value="Chromosome"/>
</dbReference>
<accession>A0ABX8TK30</accession>
<evidence type="ECO:0000256" key="1">
    <source>
        <dbReference type="SAM" id="Phobius"/>
    </source>
</evidence>
<keyword evidence="3" id="KW-1185">Reference proteome</keyword>
<gene>
    <name evidence="2" type="ORF">KWG56_03830</name>
</gene>
<proteinExistence type="predicted"/>
<dbReference type="EMBL" id="CP080034">
    <property type="protein sequence ID" value="QYC11148.1"/>
    <property type="molecule type" value="Genomic_DNA"/>
</dbReference>
<sequence length="92" mass="10768">MTETTPNRPWGWLRRKITVFNYLLLTLPMFVIALILAAVTHSVLPYNIWAVLWAAPLLIVLTLRWVYFVVTLAWAIGVEIFRTVRNRFARPD</sequence>
<reference evidence="2 3" key="1">
    <citation type="submission" date="2021-07" db="EMBL/GenBank/DDBJ databases">
        <title>Isolation and characterization of bacteria from a gold mining with a capacity of golden bioaccumulation.</title>
        <authorList>
            <person name="Yang X.J."/>
        </authorList>
    </citation>
    <scope>NUCLEOTIDE SEQUENCE [LARGE SCALE GENOMIC DNA]</scope>
    <source>
        <strain evidence="2 3">Au29</strain>
    </source>
</reference>
<evidence type="ECO:0000313" key="3">
    <source>
        <dbReference type="Proteomes" id="UP000824334"/>
    </source>
</evidence>
<feature type="transmembrane region" description="Helical" evidence="1">
    <location>
        <begin position="50"/>
        <end position="77"/>
    </location>
</feature>
<protein>
    <submittedName>
        <fullName evidence="2">Uncharacterized protein</fullName>
    </submittedName>
</protein>
<keyword evidence="1" id="KW-0812">Transmembrane</keyword>
<dbReference type="RefSeq" id="WP_219353790.1">
    <property type="nucleotide sequence ID" value="NZ_CP080034.1"/>
</dbReference>
<evidence type="ECO:0000313" key="2">
    <source>
        <dbReference type="EMBL" id="QYC11148.1"/>
    </source>
</evidence>
<name>A0ABX8TK30_9CAUL</name>
<keyword evidence="1" id="KW-1133">Transmembrane helix</keyword>
<feature type="transmembrane region" description="Helical" evidence="1">
    <location>
        <begin position="20"/>
        <end position="44"/>
    </location>
</feature>
<keyword evidence="1" id="KW-0472">Membrane</keyword>
<organism evidence="2 3">
    <name type="scientific">Brevundimonas nasdae</name>
    <dbReference type="NCBI Taxonomy" id="172043"/>
    <lineage>
        <taxon>Bacteria</taxon>
        <taxon>Pseudomonadati</taxon>
        <taxon>Pseudomonadota</taxon>
        <taxon>Alphaproteobacteria</taxon>
        <taxon>Caulobacterales</taxon>
        <taxon>Caulobacteraceae</taxon>
        <taxon>Brevundimonas</taxon>
    </lineage>
</organism>